<accession>A0A2T1DK81</accession>
<dbReference type="GO" id="GO:0016740">
    <property type="term" value="F:transferase activity"/>
    <property type="evidence" value="ECO:0007669"/>
    <property type="project" value="UniProtKB-KW"/>
</dbReference>
<dbReference type="CDD" id="cd00761">
    <property type="entry name" value="Glyco_tranf_GTA_type"/>
    <property type="match status" value="1"/>
</dbReference>
<dbReference type="Pfam" id="PF00535">
    <property type="entry name" value="Glycos_transf_2"/>
    <property type="match status" value="1"/>
</dbReference>
<dbReference type="AlphaFoldDB" id="A0A2T1DK81"/>
<organism evidence="2 3">
    <name type="scientific">Phormidesmis priestleyi ULC007</name>
    <dbReference type="NCBI Taxonomy" id="1920490"/>
    <lineage>
        <taxon>Bacteria</taxon>
        <taxon>Bacillati</taxon>
        <taxon>Cyanobacteriota</taxon>
        <taxon>Cyanophyceae</taxon>
        <taxon>Leptolyngbyales</taxon>
        <taxon>Leptolyngbyaceae</taxon>
        <taxon>Phormidesmis</taxon>
    </lineage>
</organism>
<evidence type="ECO:0000313" key="2">
    <source>
        <dbReference type="EMBL" id="PSB20861.1"/>
    </source>
</evidence>
<dbReference type="Proteomes" id="UP000238634">
    <property type="component" value="Unassembled WGS sequence"/>
</dbReference>
<dbReference type="PANTHER" id="PTHR43685">
    <property type="entry name" value="GLYCOSYLTRANSFERASE"/>
    <property type="match status" value="1"/>
</dbReference>
<dbReference type="PANTHER" id="PTHR43685:SF2">
    <property type="entry name" value="GLYCOSYLTRANSFERASE 2-LIKE DOMAIN-CONTAINING PROTEIN"/>
    <property type="match status" value="1"/>
</dbReference>
<protein>
    <submittedName>
        <fullName evidence="2">Glycosyltransferase family 2 protein</fullName>
    </submittedName>
</protein>
<evidence type="ECO:0000313" key="3">
    <source>
        <dbReference type="Proteomes" id="UP000238634"/>
    </source>
</evidence>
<dbReference type="InterPro" id="IPR050834">
    <property type="entry name" value="Glycosyltransf_2"/>
</dbReference>
<dbReference type="InterPro" id="IPR001173">
    <property type="entry name" value="Glyco_trans_2-like"/>
</dbReference>
<dbReference type="SUPFAM" id="SSF53448">
    <property type="entry name" value="Nucleotide-diphospho-sugar transferases"/>
    <property type="match status" value="1"/>
</dbReference>
<evidence type="ECO:0000259" key="1">
    <source>
        <dbReference type="Pfam" id="PF00535"/>
    </source>
</evidence>
<name>A0A2T1DK81_9CYAN</name>
<dbReference type="RefSeq" id="WP_073070581.1">
    <property type="nucleotide sequence ID" value="NZ_MPPI01000008.1"/>
</dbReference>
<comment type="caution">
    <text evidence="2">The sequence shown here is derived from an EMBL/GenBank/DDBJ whole genome shotgun (WGS) entry which is preliminary data.</text>
</comment>
<proteinExistence type="predicted"/>
<feature type="domain" description="Glycosyltransferase 2-like" evidence="1">
    <location>
        <begin position="7"/>
        <end position="116"/>
    </location>
</feature>
<sequence>MDLPAISIVIPTLNRGEFLQSTLSSLQSQTFDDWEAWVVDDGSTDDTCDRVSQIIKLDPRIHYIRRTEGKAGAPVCRNLGTQLAKGKYIIYLDSDDYLAVTALEKRFECMEAHPDLDFGVFPCILFKQQTNDMKVLLNIESDVNDLDRFLDFDAPWQTMCPTWRRESLIKLGLWDEDLRVFQDIELHFRAVAQGLNYRRFDYPDCFWRVLHDDRLSKSALSTSRLTSHSHFFEVTIATLKEKGLLTSERRAMLGGLYFFYTDYWSYCGDRAAAHTFWAECYDRHLINATVHRMGAFYATLSSTTQLPFALRRVLRRLLRTVFKLTWHPKLLVKTSKTCRSVPIEADRIPVVKLRSPSPIKGDRSVAEDRIVELGAQSRADSDSAENTVCIGLKANLYSFNNSD</sequence>
<dbReference type="OrthoDB" id="9785185at2"/>
<dbReference type="InterPro" id="IPR029044">
    <property type="entry name" value="Nucleotide-diphossugar_trans"/>
</dbReference>
<gene>
    <name evidence="2" type="ORF">C7B65_05480</name>
</gene>
<reference evidence="2 3" key="2">
    <citation type="submission" date="2018-03" db="EMBL/GenBank/DDBJ databases">
        <title>The ancient ancestry and fast evolution of plastids.</title>
        <authorList>
            <person name="Moore K.R."/>
            <person name="Magnabosco C."/>
            <person name="Momper L."/>
            <person name="Gold D.A."/>
            <person name="Bosak T."/>
            <person name="Fournier G.P."/>
        </authorList>
    </citation>
    <scope>NUCLEOTIDE SEQUENCE [LARGE SCALE GENOMIC DNA]</scope>
    <source>
        <strain evidence="2 3">ULC007</strain>
    </source>
</reference>
<keyword evidence="2" id="KW-0808">Transferase</keyword>
<dbReference type="Gene3D" id="3.90.550.10">
    <property type="entry name" value="Spore Coat Polysaccharide Biosynthesis Protein SpsA, Chain A"/>
    <property type="match status" value="1"/>
</dbReference>
<keyword evidence="3" id="KW-1185">Reference proteome</keyword>
<dbReference type="EMBL" id="PVWG01000004">
    <property type="protein sequence ID" value="PSB20861.1"/>
    <property type="molecule type" value="Genomic_DNA"/>
</dbReference>
<reference evidence="2 3" key="1">
    <citation type="submission" date="2018-02" db="EMBL/GenBank/DDBJ databases">
        <authorList>
            <person name="Cohen D.B."/>
            <person name="Kent A.D."/>
        </authorList>
    </citation>
    <scope>NUCLEOTIDE SEQUENCE [LARGE SCALE GENOMIC DNA]</scope>
    <source>
        <strain evidence="2 3">ULC007</strain>
    </source>
</reference>
<dbReference type="STRING" id="1920490.GCA_001895925_03475"/>